<protein>
    <recommendedName>
        <fullName evidence="3">Lipoprotein</fullName>
    </recommendedName>
</protein>
<dbReference type="PROSITE" id="PS51257">
    <property type="entry name" value="PROKAR_LIPOPROTEIN"/>
    <property type="match status" value="1"/>
</dbReference>
<evidence type="ECO:0000313" key="2">
    <source>
        <dbReference type="Proteomes" id="UP000035170"/>
    </source>
</evidence>
<dbReference type="EMBL" id="JZWI01000020">
    <property type="protein sequence ID" value="KLN54868.1"/>
    <property type="molecule type" value="Genomic_DNA"/>
</dbReference>
<reference evidence="1 2" key="1">
    <citation type="submission" date="2015-03" db="EMBL/GenBank/DDBJ databases">
        <title>Genome sequence of Variovorax paradoxus TBEA6.</title>
        <authorList>
            <person name="Poehlein A."/>
            <person name="Schuldes J."/>
            <person name="Wuebbeler J.H."/>
            <person name="Hiessl S."/>
            <person name="Steinbuechel A."/>
            <person name="Daniel R."/>
        </authorList>
    </citation>
    <scope>NUCLEOTIDE SEQUENCE [LARGE SCALE GENOMIC DNA]</scope>
    <source>
        <strain evidence="1 2">TBEA6</strain>
    </source>
</reference>
<organism evidence="1 2">
    <name type="scientific">Variovorax paradoxus</name>
    <dbReference type="NCBI Taxonomy" id="34073"/>
    <lineage>
        <taxon>Bacteria</taxon>
        <taxon>Pseudomonadati</taxon>
        <taxon>Pseudomonadota</taxon>
        <taxon>Betaproteobacteria</taxon>
        <taxon>Burkholderiales</taxon>
        <taxon>Comamonadaceae</taxon>
        <taxon>Variovorax</taxon>
    </lineage>
</organism>
<proteinExistence type="predicted"/>
<comment type="caution">
    <text evidence="1">The sequence shown here is derived from an EMBL/GenBank/DDBJ whole genome shotgun (WGS) entry which is preliminary data.</text>
</comment>
<dbReference type="Proteomes" id="UP000035170">
    <property type="component" value="Unassembled WGS sequence"/>
</dbReference>
<evidence type="ECO:0000313" key="1">
    <source>
        <dbReference type="EMBL" id="KLN54868.1"/>
    </source>
</evidence>
<dbReference type="PATRIC" id="fig|34073.19.peg.3948"/>
<sequence>MSYKSTSAWIAACVAVALLAGCGGGGGGGGGGGLAGFPLPVAGPVTLSGTATYESVPNPSGTLAYANAAPKPVRGAMVEVLNAATSAQLATATTDDTGAYAVSVPANTMIAVRVKAQLVRSGPGASWDVTVRDNTRSGGLYTMQSPAFSSGAVALVRDLYAPSGWGGSSYTEDRVAAPFAILDTVYTAMQKVASVAPATAFPVLRVFWSPNNAPSSGSIAAGQIGTTFFVDRGGNGREIYVLGKEDVDTDEYDTSVIAHEWGHYYQSSFSRDDSMGGDHSQSQRTDRRLAFSEGWGNAWSGIALGRRNYVDSAGAQQASARESINIDLSAGAATVPGWYRETSIQSIFWNLNQQVGFKPIHDTLTGFQFRSGAAVTSIHPFSAAFNATAPGSAPALAALLGGQSINATDNDPFGGAETNDGGIPVTIPMYRVATVGGAVTQTCVSNDAGTGNKLGNFSYVRFSAPANRSYQIVVNGGPPGSNPDFDIFRGGLIARTGNTVSLSAGEYVLAVTDLSSLDACFNVYVSIQ</sequence>
<name>A0A0H2LX95_VARPD</name>
<keyword evidence="2" id="KW-1185">Reference proteome</keyword>
<dbReference type="AlphaFoldDB" id="A0A0H2LX95"/>
<evidence type="ECO:0008006" key="3">
    <source>
        <dbReference type="Google" id="ProtNLM"/>
    </source>
</evidence>
<accession>A0A0H2LX95</accession>
<dbReference type="RefSeq" id="WP_047785676.1">
    <property type="nucleotide sequence ID" value="NZ_JZWI01000020.1"/>
</dbReference>
<gene>
    <name evidence="1" type="ORF">VPARA_38570</name>
</gene>